<keyword evidence="2" id="KW-1185">Reference proteome</keyword>
<gene>
    <name evidence="1" type="ORF">L6452_29471</name>
</gene>
<reference evidence="2" key="1">
    <citation type="journal article" date="2022" name="Mol. Ecol. Resour.">
        <title>The genomes of chicory, endive, great burdock and yacon provide insights into Asteraceae palaeo-polyploidization history and plant inulin production.</title>
        <authorList>
            <person name="Fan W."/>
            <person name="Wang S."/>
            <person name="Wang H."/>
            <person name="Wang A."/>
            <person name="Jiang F."/>
            <person name="Liu H."/>
            <person name="Zhao H."/>
            <person name="Xu D."/>
            <person name="Zhang Y."/>
        </authorList>
    </citation>
    <scope>NUCLEOTIDE SEQUENCE [LARGE SCALE GENOMIC DNA]</scope>
    <source>
        <strain evidence="2">cv. Niubang</strain>
    </source>
</reference>
<evidence type="ECO:0000313" key="2">
    <source>
        <dbReference type="Proteomes" id="UP001055879"/>
    </source>
</evidence>
<reference evidence="1 2" key="2">
    <citation type="journal article" date="2022" name="Mol. Ecol. Resour.">
        <title>The genomes of chicory, endive, great burdock and yacon provide insights into Asteraceae paleo-polyploidization history and plant inulin production.</title>
        <authorList>
            <person name="Fan W."/>
            <person name="Wang S."/>
            <person name="Wang H."/>
            <person name="Wang A."/>
            <person name="Jiang F."/>
            <person name="Liu H."/>
            <person name="Zhao H."/>
            <person name="Xu D."/>
            <person name="Zhang Y."/>
        </authorList>
    </citation>
    <scope>NUCLEOTIDE SEQUENCE [LARGE SCALE GENOMIC DNA]</scope>
    <source>
        <strain evidence="2">cv. Niubang</strain>
    </source>
</reference>
<evidence type="ECO:0000313" key="1">
    <source>
        <dbReference type="EMBL" id="KAI3696878.1"/>
    </source>
</evidence>
<sequence length="98" mass="11296">MGAIVKSNWAYAKTIGETEKRRSCWRALREDQKPFFPFLTFSLQKAVLPSKIGKVRFHFASLSWKLIATNSSPQQRHNQLTFTIKFFITSCASDLINL</sequence>
<protein>
    <submittedName>
        <fullName evidence="1">Uncharacterized protein</fullName>
    </submittedName>
</protein>
<proteinExistence type="predicted"/>
<dbReference type="EMBL" id="CM042056">
    <property type="protein sequence ID" value="KAI3696878.1"/>
    <property type="molecule type" value="Genomic_DNA"/>
</dbReference>
<dbReference type="Proteomes" id="UP001055879">
    <property type="component" value="Linkage Group LG10"/>
</dbReference>
<name>A0ACB8ZGZ2_ARCLA</name>
<organism evidence="1 2">
    <name type="scientific">Arctium lappa</name>
    <name type="common">Greater burdock</name>
    <name type="synonym">Lappa major</name>
    <dbReference type="NCBI Taxonomy" id="4217"/>
    <lineage>
        <taxon>Eukaryota</taxon>
        <taxon>Viridiplantae</taxon>
        <taxon>Streptophyta</taxon>
        <taxon>Embryophyta</taxon>
        <taxon>Tracheophyta</taxon>
        <taxon>Spermatophyta</taxon>
        <taxon>Magnoliopsida</taxon>
        <taxon>eudicotyledons</taxon>
        <taxon>Gunneridae</taxon>
        <taxon>Pentapetalae</taxon>
        <taxon>asterids</taxon>
        <taxon>campanulids</taxon>
        <taxon>Asterales</taxon>
        <taxon>Asteraceae</taxon>
        <taxon>Carduoideae</taxon>
        <taxon>Cardueae</taxon>
        <taxon>Arctiinae</taxon>
        <taxon>Arctium</taxon>
    </lineage>
</organism>
<comment type="caution">
    <text evidence="1">The sequence shown here is derived from an EMBL/GenBank/DDBJ whole genome shotgun (WGS) entry which is preliminary data.</text>
</comment>
<accession>A0ACB8ZGZ2</accession>